<dbReference type="AlphaFoldDB" id="W1NIY8"/>
<dbReference type="Gramene" id="ERM95436">
    <property type="protein sequence ID" value="ERM95436"/>
    <property type="gene ID" value="AMTR_s00008p00250540"/>
</dbReference>
<dbReference type="HOGENOM" id="CLU_2064618_0_0_1"/>
<proteinExistence type="predicted"/>
<accession>W1NIY8</accession>
<keyword evidence="2" id="KW-1185">Reference proteome</keyword>
<evidence type="ECO:0000313" key="2">
    <source>
        <dbReference type="Proteomes" id="UP000017836"/>
    </source>
</evidence>
<protein>
    <submittedName>
        <fullName evidence="1">Uncharacterized protein</fullName>
    </submittedName>
</protein>
<name>W1NIY8_AMBTC</name>
<sequence>MLDELCRRDRERGKGKRVNLSHGGGRLFLHFGHCRRGLESLAFSSLRSTATKLMRKSRGYGIPKAKKTYSAVTCEDSFTEFISRSGSCDATRLERERTQLAHTVLEAHLFALPPNDTYA</sequence>
<organism evidence="1 2">
    <name type="scientific">Amborella trichopoda</name>
    <dbReference type="NCBI Taxonomy" id="13333"/>
    <lineage>
        <taxon>Eukaryota</taxon>
        <taxon>Viridiplantae</taxon>
        <taxon>Streptophyta</taxon>
        <taxon>Embryophyta</taxon>
        <taxon>Tracheophyta</taxon>
        <taxon>Spermatophyta</taxon>
        <taxon>Magnoliopsida</taxon>
        <taxon>Amborellales</taxon>
        <taxon>Amborellaceae</taxon>
        <taxon>Amborella</taxon>
    </lineage>
</organism>
<gene>
    <name evidence="1" type="ORF">AMTR_s00008p00250540</name>
</gene>
<dbReference type="EMBL" id="KI397486">
    <property type="protein sequence ID" value="ERM95436.1"/>
    <property type="molecule type" value="Genomic_DNA"/>
</dbReference>
<reference evidence="2" key="1">
    <citation type="journal article" date="2013" name="Science">
        <title>The Amborella genome and the evolution of flowering plants.</title>
        <authorList>
            <consortium name="Amborella Genome Project"/>
        </authorList>
    </citation>
    <scope>NUCLEOTIDE SEQUENCE [LARGE SCALE GENOMIC DNA]</scope>
</reference>
<evidence type="ECO:0000313" key="1">
    <source>
        <dbReference type="EMBL" id="ERM95436.1"/>
    </source>
</evidence>
<dbReference type="Proteomes" id="UP000017836">
    <property type="component" value="Unassembled WGS sequence"/>
</dbReference>